<keyword evidence="14" id="KW-1185">Reference proteome</keyword>
<keyword evidence="4" id="KW-0479">Metal-binding</keyword>
<dbReference type="Gene3D" id="1.10.1280.10">
    <property type="entry name" value="Di-copper center containing domain from catechol oxidase"/>
    <property type="match status" value="1"/>
</dbReference>
<feature type="domain" description="Tyrosinase copper-binding" evidence="12">
    <location>
        <begin position="117"/>
        <end position="134"/>
    </location>
</feature>
<dbReference type="AlphaFoldDB" id="A0A1Y1ZWF3"/>
<dbReference type="STRING" id="1231657.A0A1Y1ZWF3"/>
<evidence type="ECO:0000259" key="12">
    <source>
        <dbReference type="PROSITE" id="PS00497"/>
    </source>
</evidence>
<dbReference type="SUPFAM" id="SSF48056">
    <property type="entry name" value="Di-copper centre-containing domain"/>
    <property type="match status" value="1"/>
</dbReference>
<dbReference type="GO" id="GO:0042438">
    <property type="term" value="P:melanin biosynthetic process"/>
    <property type="evidence" value="ECO:0007669"/>
    <property type="project" value="UniProtKB-KW"/>
</dbReference>
<evidence type="ECO:0000256" key="7">
    <source>
        <dbReference type="ARBA" id="ARBA00023033"/>
    </source>
</evidence>
<dbReference type="InterPro" id="IPR041640">
    <property type="entry name" value="Tyrosinase_C"/>
</dbReference>
<organism evidence="13 14">
    <name type="scientific">Clohesyomyces aquaticus</name>
    <dbReference type="NCBI Taxonomy" id="1231657"/>
    <lineage>
        <taxon>Eukaryota</taxon>
        <taxon>Fungi</taxon>
        <taxon>Dikarya</taxon>
        <taxon>Ascomycota</taxon>
        <taxon>Pezizomycotina</taxon>
        <taxon>Dothideomycetes</taxon>
        <taxon>Pleosporomycetidae</taxon>
        <taxon>Pleosporales</taxon>
        <taxon>Lindgomycetaceae</taxon>
        <taxon>Clohesyomyces</taxon>
    </lineage>
</organism>
<dbReference type="InterPro" id="IPR008922">
    <property type="entry name" value="Di-copper_centre_dom_sf"/>
</dbReference>
<dbReference type="PANTHER" id="PTHR11474">
    <property type="entry name" value="TYROSINASE FAMILY MEMBER"/>
    <property type="match status" value="1"/>
</dbReference>
<gene>
    <name evidence="13" type="ORF">BCR34DRAFT_599107</name>
</gene>
<comment type="catalytic activity">
    <reaction evidence="10">
        <text>L-tyrosine + O2 = L-dopaquinone + H2O</text>
        <dbReference type="Rhea" id="RHEA:18117"/>
        <dbReference type="ChEBI" id="CHEBI:15377"/>
        <dbReference type="ChEBI" id="CHEBI:15379"/>
        <dbReference type="ChEBI" id="CHEBI:57924"/>
        <dbReference type="ChEBI" id="CHEBI:58315"/>
        <dbReference type="EC" id="1.14.18.1"/>
    </reaction>
</comment>
<evidence type="ECO:0000256" key="3">
    <source>
        <dbReference type="ARBA" id="ARBA00011906"/>
    </source>
</evidence>
<keyword evidence="7" id="KW-0503">Monooxygenase</keyword>
<dbReference type="EMBL" id="MCFA01000032">
    <property type="protein sequence ID" value="ORY14554.1"/>
    <property type="molecule type" value="Genomic_DNA"/>
</dbReference>
<feature type="chain" id="PRO_5012485925" description="tyrosinase" evidence="11">
    <location>
        <begin position="21"/>
        <end position="600"/>
    </location>
</feature>
<name>A0A1Y1ZWF3_9PLEO</name>
<accession>A0A1Y1ZWF3</accession>
<feature type="signal peptide" evidence="11">
    <location>
        <begin position="1"/>
        <end position="20"/>
    </location>
</feature>
<dbReference type="GO" id="GO:0046872">
    <property type="term" value="F:metal ion binding"/>
    <property type="evidence" value="ECO:0007669"/>
    <property type="project" value="UniProtKB-KW"/>
</dbReference>
<evidence type="ECO:0000313" key="13">
    <source>
        <dbReference type="EMBL" id="ORY14554.1"/>
    </source>
</evidence>
<dbReference type="Proteomes" id="UP000193144">
    <property type="component" value="Unassembled WGS sequence"/>
</dbReference>
<keyword evidence="8" id="KW-0470">Melanin biosynthesis</keyword>
<evidence type="ECO:0000256" key="9">
    <source>
        <dbReference type="ARBA" id="ARBA00048233"/>
    </source>
</evidence>
<evidence type="ECO:0000256" key="1">
    <source>
        <dbReference type="ARBA" id="ARBA00001973"/>
    </source>
</evidence>
<evidence type="ECO:0000256" key="4">
    <source>
        <dbReference type="ARBA" id="ARBA00022723"/>
    </source>
</evidence>
<keyword evidence="6" id="KW-0186">Copper</keyword>
<evidence type="ECO:0000256" key="8">
    <source>
        <dbReference type="ARBA" id="ARBA00023101"/>
    </source>
</evidence>
<proteinExistence type="inferred from homology"/>
<evidence type="ECO:0000256" key="2">
    <source>
        <dbReference type="ARBA" id="ARBA00009928"/>
    </source>
</evidence>
<keyword evidence="11" id="KW-0732">Signal</keyword>
<sequence>MKVLQFFSLTLLAALATAVAVPRDHPLHVGDAGVVLVTGVGGRDKSGHVPVRREIRDLQTNFPDQWNVYILGLRSFQLTDQSDPVSFYQIAGIHGRPYVPWQGVEGIPGKQSGYCPHSNALFFGWHRAYLVLYEQELYRHIQQIAALFPEDLRERYISAAENFRIPYWDWALGASDTVPDVFVTPTISVVGTDGLPQTIPNPLYRYEFHPVIPGDFDDDFAHMNTTVRWPTSQGSAGVSQDNKFISYSNGQSKTMHDNIASGYANAGGMNRFSVAYLENIHGWVHFSIGGGDKPAGHMWPVQVSAFEPLFMLHHCQVDRLFELWIAANPDKYIEPQTVKDGTFTIEDNTVVDADTPLKPFWSTPAAFWTTNQVRDTTLLGYAYPETMRWNFSNDEMYGAHINATISQLYGSSARARLSQAAERGQGSDLAHLNTDDSFLDWSIDAEASSDDMPATFIVRFSFVGIFSSDPVVEVGSWTRLMSAGNVVNPNKMKRASTLAPNLKGSVSLTGSLMDDIVAQKLESLDAGAVVPYLKERLAWKVFAGDGTLIPHDRVQSLAVKVISTEVHIPSDPDKPLEYSDTPVYYPEITDGKGGSANAIV</sequence>
<dbReference type="Pfam" id="PF00264">
    <property type="entry name" value="Tyrosinase"/>
    <property type="match status" value="1"/>
</dbReference>
<dbReference type="PRINTS" id="PR00092">
    <property type="entry name" value="TYROSINASE"/>
</dbReference>
<dbReference type="EC" id="1.14.18.1" evidence="3"/>
<dbReference type="InterPro" id="IPR050316">
    <property type="entry name" value="Tyrosinase/Hemocyanin"/>
</dbReference>
<dbReference type="OrthoDB" id="6132182at2759"/>
<dbReference type="PANTHER" id="PTHR11474:SF76">
    <property type="entry name" value="SHKT DOMAIN-CONTAINING PROTEIN"/>
    <property type="match status" value="1"/>
</dbReference>
<reference evidence="13 14" key="1">
    <citation type="submission" date="2016-07" db="EMBL/GenBank/DDBJ databases">
        <title>Pervasive Adenine N6-methylation of Active Genes in Fungi.</title>
        <authorList>
            <consortium name="DOE Joint Genome Institute"/>
            <person name="Mondo S.J."/>
            <person name="Dannebaum R.O."/>
            <person name="Kuo R.C."/>
            <person name="Labutti K."/>
            <person name="Haridas S."/>
            <person name="Kuo A."/>
            <person name="Salamov A."/>
            <person name="Ahrendt S.R."/>
            <person name="Lipzen A."/>
            <person name="Sullivan W."/>
            <person name="Andreopoulos W.B."/>
            <person name="Clum A."/>
            <person name="Lindquist E."/>
            <person name="Daum C."/>
            <person name="Ramamoorthy G.K."/>
            <person name="Gryganskyi A."/>
            <person name="Culley D."/>
            <person name="Magnuson J.K."/>
            <person name="James T.Y."/>
            <person name="O'Malley M.A."/>
            <person name="Stajich J.E."/>
            <person name="Spatafora J.W."/>
            <person name="Visel A."/>
            <person name="Grigoriev I.V."/>
        </authorList>
    </citation>
    <scope>NUCLEOTIDE SEQUENCE [LARGE SCALE GENOMIC DNA]</scope>
    <source>
        <strain evidence="13 14">CBS 115471</strain>
    </source>
</reference>
<dbReference type="GO" id="GO:0004503">
    <property type="term" value="F:tyrosinase activity"/>
    <property type="evidence" value="ECO:0007669"/>
    <property type="project" value="UniProtKB-EC"/>
</dbReference>
<dbReference type="Pfam" id="PF18132">
    <property type="entry name" value="Tyrosinase_C"/>
    <property type="match status" value="1"/>
</dbReference>
<evidence type="ECO:0000313" key="14">
    <source>
        <dbReference type="Proteomes" id="UP000193144"/>
    </source>
</evidence>
<evidence type="ECO:0000256" key="6">
    <source>
        <dbReference type="ARBA" id="ARBA00023008"/>
    </source>
</evidence>
<evidence type="ECO:0000256" key="5">
    <source>
        <dbReference type="ARBA" id="ARBA00023002"/>
    </source>
</evidence>
<dbReference type="InterPro" id="IPR002227">
    <property type="entry name" value="Tyrosinase_Cu-bd"/>
</dbReference>
<comment type="cofactor">
    <cofactor evidence="1">
        <name>Cu(2+)</name>
        <dbReference type="ChEBI" id="CHEBI:29036"/>
    </cofactor>
</comment>
<evidence type="ECO:0000256" key="11">
    <source>
        <dbReference type="SAM" id="SignalP"/>
    </source>
</evidence>
<comment type="similarity">
    <text evidence="2">Belongs to the tyrosinase family.</text>
</comment>
<comment type="caution">
    <text evidence="13">The sequence shown here is derived from an EMBL/GenBank/DDBJ whole genome shotgun (WGS) entry which is preliminary data.</text>
</comment>
<comment type="catalytic activity">
    <reaction evidence="9">
        <text>2 L-dopa + O2 = 2 L-dopaquinone + 2 H2O</text>
        <dbReference type="Rhea" id="RHEA:34287"/>
        <dbReference type="ChEBI" id="CHEBI:15377"/>
        <dbReference type="ChEBI" id="CHEBI:15379"/>
        <dbReference type="ChEBI" id="CHEBI:57504"/>
        <dbReference type="ChEBI" id="CHEBI:57924"/>
        <dbReference type="EC" id="1.14.18.1"/>
    </reaction>
</comment>
<evidence type="ECO:0000256" key="10">
    <source>
        <dbReference type="ARBA" id="ARBA00048881"/>
    </source>
</evidence>
<keyword evidence="5" id="KW-0560">Oxidoreductase</keyword>
<protein>
    <recommendedName>
        <fullName evidence="3">tyrosinase</fullName>
        <ecNumber evidence="3">1.14.18.1</ecNumber>
    </recommendedName>
</protein>
<dbReference type="PROSITE" id="PS00497">
    <property type="entry name" value="TYROSINASE_1"/>
    <property type="match status" value="1"/>
</dbReference>